<comment type="function">
    <text evidence="5">Hydrolyzes cAMP to 5'-AMP. Plays an important regulatory role in modulating the intracellular concentration of cAMP, thereby influencing cAMP-dependent processes.</text>
</comment>
<feature type="binding site" evidence="5">
    <location>
        <position position="200"/>
    </location>
    <ligand>
        <name>Fe cation</name>
        <dbReference type="ChEBI" id="CHEBI:24875"/>
        <label>2</label>
    </ligand>
</feature>
<comment type="caution">
    <text evidence="7">The sequence shown here is derived from an EMBL/GenBank/DDBJ whole genome shotgun (WGS) entry which is preliminary data.</text>
</comment>
<sequence length="272" mass="30565">MEPRIVETGESVQLVQITDTHLFEDSEGTLLSVNTEHSFHAVVEDVISKELAFDAIIATGDISQDHTAASYEKFVEGIKLLVKPCFWLPGNHDYKPSMGSVLPSAQIQACNHFLAGEKWQVILLDSQVTGLPHGYLEQEQLAYLDDMLAEYPERYSLVLLHHNPLPIGSAWLDQHKLQKAVEFWQVLDRHKNVSAVLCGHVHQEFQTEHHGVQVLATPSTCIQFKANNDEFALDNLSPGWRHLSLHSDGSIESKVYRLPEGSFVPDFEAEGY</sequence>
<feature type="binding site" evidence="5">
    <location>
        <begin position="91"/>
        <end position="92"/>
    </location>
    <ligand>
        <name>AMP</name>
        <dbReference type="ChEBI" id="CHEBI:456215"/>
    </ligand>
</feature>
<comment type="cofactor">
    <cofactor evidence="5">
        <name>Fe(2+)</name>
        <dbReference type="ChEBI" id="CHEBI:29033"/>
    </cofactor>
    <text evidence="5">Binds 2 Fe(2+) ions per subunit.</text>
</comment>
<feature type="binding site" evidence="5">
    <location>
        <position position="19"/>
    </location>
    <ligand>
        <name>Fe cation</name>
        <dbReference type="ChEBI" id="CHEBI:24875"/>
        <label>1</label>
    </ligand>
</feature>
<dbReference type="GO" id="GO:0046872">
    <property type="term" value="F:metal ion binding"/>
    <property type="evidence" value="ECO:0007669"/>
    <property type="project" value="UniProtKB-UniRule"/>
</dbReference>
<feature type="binding site" evidence="5">
    <location>
        <position position="202"/>
    </location>
    <ligand>
        <name>AMP</name>
        <dbReference type="ChEBI" id="CHEBI:456215"/>
    </ligand>
</feature>
<accession>A0A0B8P8I1</accession>
<dbReference type="CDD" id="cd07402">
    <property type="entry name" value="MPP_GpdQ"/>
    <property type="match status" value="1"/>
</dbReference>
<dbReference type="SUPFAM" id="SSF56300">
    <property type="entry name" value="Metallo-dependent phosphatases"/>
    <property type="match status" value="1"/>
</dbReference>
<protein>
    <recommendedName>
        <fullName evidence="5">3',5'-cyclic adenosine monophosphate phosphodiesterase CpdA</fullName>
        <shortName evidence="5">3',5'-cyclic AMP phosphodiesterase</shortName>
        <shortName evidence="5">cAMP phosphodiesterase</shortName>
        <ecNumber evidence="5">3.1.4.53</ecNumber>
    </recommendedName>
</protein>
<dbReference type="GO" id="GO:0004115">
    <property type="term" value="F:3',5'-cyclic-AMP phosphodiesterase activity"/>
    <property type="evidence" value="ECO:0007669"/>
    <property type="project" value="UniProtKB-UniRule"/>
</dbReference>
<dbReference type="NCBIfam" id="NF008359">
    <property type="entry name" value="PRK11148.1"/>
    <property type="match status" value="1"/>
</dbReference>
<dbReference type="PANTHER" id="PTHR42988">
    <property type="entry name" value="PHOSPHOHYDROLASE"/>
    <property type="match status" value="1"/>
</dbReference>
<evidence type="ECO:0000313" key="8">
    <source>
        <dbReference type="Proteomes" id="UP000031670"/>
    </source>
</evidence>
<feature type="binding site" evidence="5">
    <location>
        <position position="202"/>
    </location>
    <ligand>
        <name>Fe cation</name>
        <dbReference type="ChEBI" id="CHEBI:24875"/>
        <label>1</label>
    </ligand>
</feature>
<evidence type="ECO:0000256" key="5">
    <source>
        <dbReference type="HAMAP-Rule" id="MF_00905"/>
    </source>
</evidence>
<dbReference type="Gene3D" id="3.60.21.10">
    <property type="match status" value="1"/>
</dbReference>
<feature type="binding site" evidence="5">
    <location>
        <position position="21"/>
    </location>
    <ligand>
        <name>AMP</name>
        <dbReference type="ChEBI" id="CHEBI:456215"/>
    </ligand>
</feature>
<dbReference type="InterPro" id="IPR046379">
    <property type="entry name" value="cAMP_phosphodiest_CpdA"/>
</dbReference>
<dbReference type="Proteomes" id="UP000031670">
    <property type="component" value="Unassembled WGS sequence"/>
</dbReference>
<gene>
    <name evidence="5" type="primary">cpdA</name>
    <name evidence="7" type="ORF">JCM19232_1788</name>
</gene>
<feature type="binding site" evidence="5">
    <location>
        <position position="21"/>
    </location>
    <ligand>
        <name>Fe cation</name>
        <dbReference type="ChEBI" id="CHEBI:24875"/>
        <label>1</label>
    </ligand>
</feature>
<name>A0A0B8P8I1_9VIBR</name>
<keyword evidence="1 5" id="KW-0479">Metal-binding</keyword>
<dbReference type="InterPro" id="IPR050884">
    <property type="entry name" value="CNP_phosphodiesterase-III"/>
</dbReference>
<feature type="binding site" evidence="5">
    <location>
        <position position="91"/>
    </location>
    <ligand>
        <name>Fe cation</name>
        <dbReference type="ChEBI" id="CHEBI:24875"/>
        <label>2</label>
    </ligand>
</feature>
<feature type="binding site" evidence="5">
    <location>
        <position position="61"/>
    </location>
    <ligand>
        <name>AMP</name>
        <dbReference type="ChEBI" id="CHEBI:456215"/>
    </ligand>
</feature>
<dbReference type="EMBL" id="BBSA01000006">
    <property type="protein sequence ID" value="GAM62631.1"/>
    <property type="molecule type" value="Genomic_DNA"/>
</dbReference>
<keyword evidence="2 5" id="KW-0378">Hydrolase</keyword>
<reference evidence="7 8" key="1">
    <citation type="submission" date="2015-01" db="EMBL/GenBank/DDBJ databases">
        <title>Vibrio sp. C5 JCM 19232 whole genome shotgun sequence.</title>
        <authorList>
            <person name="Sawabe T."/>
            <person name="Meirelles P."/>
            <person name="Feng G."/>
            <person name="Sayaka M."/>
            <person name="Hattori M."/>
            <person name="Ohkuma M."/>
        </authorList>
    </citation>
    <scope>NUCLEOTIDE SEQUENCE [LARGE SCALE GENOMIC DNA]</scope>
    <source>
        <strain evidence="7 8">JCM19232</strain>
    </source>
</reference>
<comment type="similarity">
    <text evidence="4 5">Belongs to the cyclic nucleotide phosphodiesterase class-III family.</text>
</comment>
<dbReference type="InterPro" id="IPR004843">
    <property type="entry name" value="Calcineurin-like_PHP"/>
</dbReference>
<dbReference type="EC" id="3.1.4.53" evidence="5"/>
<evidence type="ECO:0000256" key="2">
    <source>
        <dbReference type="ARBA" id="ARBA00022801"/>
    </source>
</evidence>
<keyword evidence="5" id="KW-0114">cAMP</keyword>
<dbReference type="InterPro" id="IPR026575">
    <property type="entry name" value="GpdQ/CpdA-like"/>
</dbReference>
<feature type="binding site" evidence="5">
    <location>
        <position position="161"/>
    </location>
    <ligand>
        <name>Fe cation</name>
        <dbReference type="ChEBI" id="CHEBI:24875"/>
        <label>2</label>
    </ligand>
</feature>
<dbReference type="InterPro" id="IPR029052">
    <property type="entry name" value="Metallo-depent_PP-like"/>
</dbReference>
<evidence type="ECO:0000259" key="6">
    <source>
        <dbReference type="Pfam" id="PF00149"/>
    </source>
</evidence>
<feature type="domain" description="Calcineurin-like phosphoesterase" evidence="6">
    <location>
        <begin position="14"/>
        <end position="203"/>
    </location>
</feature>
<feature type="binding site" evidence="5">
    <location>
        <position position="61"/>
    </location>
    <ligand>
        <name>Fe cation</name>
        <dbReference type="ChEBI" id="CHEBI:24875"/>
        <label>2</label>
    </ligand>
</feature>
<dbReference type="HAMAP" id="MF_00905">
    <property type="entry name" value="cAMP_phosphodiest_CpdA"/>
    <property type="match status" value="1"/>
</dbReference>
<evidence type="ECO:0000256" key="3">
    <source>
        <dbReference type="ARBA" id="ARBA00023004"/>
    </source>
</evidence>
<feature type="binding site" evidence="5">
    <location>
        <position position="61"/>
    </location>
    <ligand>
        <name>Fe cation</name>
        <dbReference type="ChEBI" id="CHEBI:24875"/>
        <label>1</label>
    </ligand>
</feature>
<dbReference type="Pfam" id="PF00149">
    <property type="entry name" value="Metallophos"/>
    <property type="match status" value="1"/>
</dbReference>
<comment type="catalytic activity">
    <reaction evidence="5">
        <text>3',5'-cyclic AMP + H2O = AMP + H(+)</text>
        <dbReference type="Rhea" id="RHEA:25277"/>
        <dbReference type="ChEBI" id="CHEBI:15377"/>
        <dbReference type="ChEBI" id="CHEBI:15378"/>
        <dbReference type="ChEBI" id="CHEBI:58165"/>
        <dbReference type="ChEBI" id="CHEBI:456215"/>
        <dbReference type="EC" id="3.1.4.53"/>
    </reaction>
</comment>
<organism evidence="7 8">
    <name type="scientific">Vibrio ishigakensis</name>
    <dbReference type="NCBI Taxonomy" id="1481914"/>
    <lineage>
        <taxon>Bacteria</taxon>
        <taxon>Pseudomonadati</taxon>
        <taxon>Pseudomonadota</taxon>
        <taxon>Gammaproteobacteria</taxon>
        <taxon>Vibrionales</taxon>
        <taxon>Vibrionaceae</taxon>
        <taxon>Vibrio</taxon>
    </lineage>
</organism>
<evidence type="ECO:0000256" key="4">
    <source>
        <dbReference type="ARBA" id="ARBA00025742"/>
    </source>
</evidence>
<proteinExistence type="inferred from homology"/>
<keyword evidence="3 5" id="KW-0408">Iron</keyword>
<dbReference type="PANTHER" id="PTHR42988:SF2">
    <property type="entry name" value="CYCLIC NUCLEOTIDE PHOSPHODIESTERASE CBUA0032-RELATED"/>
    <property type="match status" value="1"/>
</dbReference>
<dbReference type="AlphaFoldDB" id="A0A0B8P8I1"/>
<keyword evidence="5" id="KW-0547">Nucleotide-binding</keyword>
<dbReference type="GO" id="GO:0000166">
    <property type="term" value="F:nucleotide binding"/>
    <property type="evidence" value="ECO:0007669"/>
    <property type="project" value="UniProtKB-UniRule"/>
</dbReference>
<evidence type="ECO:0000313" key="7">
    <source>
        <dbReference type="EMBL" id="GAM62631.1"/>
    </source>
</evidence>
<reference evidence="7 8" key="2">
    <citation type="submission" date="2015-01" db="EMBL/GenBank/DDBJ databases">
        <authorList>
            <consortium name="NBRP consortium"/>
            <person name="Sawabe T."/>
            <person name="Meirelles P."/>
            <person name="Feng G."/>
            <person name="Sayaka M."/>
            <person name="Hattori M."/>
            <person name="Ohkuma M."/>
        </authorList>
    </citation>
    <scope>NUCLEOTIDE SEQUENCE [LARGE SCALE GENOMIC DNA]</scope>
    <source>
        <strain evidence="7 8">JCM19232</strain>
    </source>
</reference>
<evidence type="ECO:0000256" key="1">
    <source>
        <dbReference type="ARBA" id="ARBA00022723"/>
    </source>
</evidence>